<dbReference type="OrthoDB" id="3365698at2759"/>
<proteinExistence type="predicted"/>
<feature type="coiled-coil region" evidence="1">
    <location>
        <begin position="55"/>
        <end position="89"/>
    </location>
</feature>
<sequence>MVIQLAIRPEMVPTNVDPDFTKDGTTIRDLLYSPWSSYTNKQSLHATIEEQTKIVSGLEWKIVELKAQVESLEKAKDAANKKIQNARTLLTPIRQIPVEILSEILCLVEAKPGYNNQFFMEDN</sequence>
<dbReference type="EMBL" id="KN837419">
    <property type="protein sequence ID" value="KIJ25371.1"/>
    <property type="molecule type" value="Genomic_DNA"/>
</dbReference>
<organism evidence="2 3">
    <name type="scientific">Sphaerobolus stellatus (strain SS14)</name>
    <dbReference type="NCBI Taxonomy" id="990650"/>
    <lineage>
        <taxon>Eukaryota</taxon>
        <taxon>Fungi</taxon>
        <taxon>Dikarya</taxon>
        <taxon>Basidiomycota</taxon>
        <taxon>Agaricomycotina</taxon>
        <taxon>Agaricomycetes</taxon>
        <taxon>Phallomycetidae</taxon>
        <taxon>Geastrales</taxon>
        <taxon>Sphaerobolaceae</taxon>
        <taxon>Sphaerobolus</taxon>
    </lineage>
</organism>
<dbReference type="Proteomes" id="UP000054279">
    <property type="component" value="Unassembled WGS sequence"/>
</dbReference>
<name>A0A0C9UJ26_SPHS4</name>
<evidence type="ECO:0000256" key="1">
    <source>
        <dbReference type="SAM" id="Coils"/>
    </source>
</evidence>
<keyword evidence="1" id="KW-0175">Coiled coil</keyword>
<evidence type="ECO:0000313" key="2">
    <source>
        <dbReference type="EMBL" id="KIJ25371.1"/>
    </source>
</evidence>
<reference evidence="2 3" key="1">
    <citation type="submission" date="2014-06" db="EMBL/GenBank/DDBJ databases">
        <title>Evolutionary Origins and Diversification of the Mycorrhizal Mutualists.</title>
        <authorList>
            <consortium name="DOE Joint Genome Institute"/>
            <consortium name="Mycorrhizal Genomics Consortium"/>
            <person name="Kohler A."/>
            <person name="Kuo A."/>
            <person name="Nagy L.G."/>
            <person name="Floudas D."/>
            <person name="Copeland A."/>
            <person name="Barry K.W."/>
            <person name="Cichocki N."/>
            <person name="Veneault-Fourrey C."/>
            <person name="LaButti K."/>
            <person name="Lindquist E.A."/>
            <person name="Lipzen A."/>
            <person name="Lundell T."/>
            <person name="Morin E."/>
            <person name="Murat C."/>
            <person name="Riley R."/>
            <person name="Ohm R."/>
            <person name="Sun H."/>
            <person name="Tunlid A."/>
            <person name="Henrissat B."/>
            <person name="Grigoriev I.V."/>
            <person name="Hibbett D.S."/>
            <person name="Martin F."/>
        </authorList>
    </citation>
    <scope>NUCLEOTIDE SEQUENCE [LARGE SCALE GENOMIC DNA]</scope>
    <source>
        <strain evidence="2 3">SS14</strain>
    </source>
</reference>
<dbReference type="AlphaFoldDB" id="A0A0C9UJ26"/>
<gene>
    <name evidence="2" type="ORF">M422DRAFT_785588</name>
</gene>
<accession>A0A0C9UJ26</accession>
<protein>
    <submittedName>
        <fullName evidence="2">Uncharacterized protein</fullName>
    </submittedName>
</protein>
<evidence type="ECO:0000313" key="3">
    <source>
        <dbReference type="Proteomes" id="UP000054279"/>
    </source>
</evidence>
<dbReference type="HOGENOM" id="CLU_2016687_0_0_1"/>
<keyword evidence="3" id="KW-1185">Reference proteome</keyword>